<accession>A0ABV0AFP2</accession>
<gene>
    <name evidence="1" type="ORF">VP395_15770</name>
</gene>
<protein>
    <submittedName>
        <fullName evidence="1">Uncharacterized protein</fullName>
    </submittedName>
</protein>
<keyword evidence="2" id="KW-1185">Reference proteome</keyword>
<evidence type="ECO:0000313" key="1">
    <source>
        <dbReference type="EMBL" id="MEN3325189.1"/>
    </source>
</evidence>
<reference evidence="1 2" key="1">
    <citation type="submission" date="2024-01" db="EMBL/GenBank/DDBJ databases">
        <title>Mariniflexile litorale sp. nov., isolated from the shallow sediments of the Sea of Japan.</title>
        <authorList>
            <person name="Romanenko L."/>
            <person name="Bystritskaya E."/>
            <person name="Isaeva M."/>
        </authorList>
    </citation>
    <scope>NUCLEOTIDE SEQUENCE [LARGE SCALE GENOMIC DNA]</scope>
    <source>
        <strain evidence="1 2">KCTC 32427</strain>
    </source>
</reference>
<proteinExistence type="predicted"/>
<evidence type="ECO:0000313" key="2">
    <source>
        <dbReference type="Proteomes" id="UP001416393"/>
    </source>
</evidence>
<name>A0ABV0AFP2_9FLAO</name>
<feature type="non-terminal residue" evidence="1">
    <location>
        <position position="1"/>
    </location>
</feature>
<sequence length="331" mass="32388">LQTELDATQTGAGLNADGTYTANTSANYISGSTSLQDADNALDAQAKANADAINSINTLGDGNIYLGNSSNLAAEVTLTGDVTINNAGVTTIGADKVTTAKILNSNVTYGKIQDVASGKVLGRVTAGTGTVEEISTTGTGDVVRANAPTFSGTVTASTISATTVSATNLLGNILTASQPSITTVGTLTSLSVNGTSTLTGVATLASQPILSTLTASLPVFTDSSKGLVSNPITGTGNVVMSNNPTLTGTPLAPTATAGTNTTQIATTAFVAAANSTNANLTGPITSVGNATSVASQTGTGSTFVMNTSPTLAGTPLAPTATAGTNTTQIAT</sequence>
<organism evidence="1 2">
    <name type="scientific">Mariniflexile soesokkakense</name>
    <dbReference type="NCBI Taxonomy" id="1343160"/>
    <lineage>
        <taxon>Bacteria</taxon>
        <taxon>Pseudomonadati</taxon>
        <taxon>Bacteroidota</taxon>
        <taxon>Flavobacteriia</taxon>
        <taxon>Flavobacteriales</taxon>
        <taxon>Flavobacteriaceae</taxon>
        <taxon>Mariniflexile</taxon>
    </lineage>
</organism>
<dbReference type="EMBL" id="JAZHYP010000023">
    <property type="protein sequence ID" value="MEN3325189.1"/>
    <property type="molecule type" value="Genomic_DNA"/>
</dbReference>
<dbReference type="RefSeq" id="WP_346242990.1">
    <property type="nucleotide sequence ID" value="NZ_JAZHYP010000023.1"/>
</dbReference>
<dbReference type="Proteomes" id="UP001416393">
    <property type="component" value="Unassembled WGS sequence"/>
</dbReference>
<comment type="caution">
    <text evidence="1">The sequence shown here is derived from an EMBL/GenBank/DDBJ whole genome shotgun (WGS) entry which is preliminary data.</text>
</comment>
<feature type="non-terminal residue" evidence="1">
    <location>
        <position position="331"/>
    </location>
</feature>